<proteinExistence type="predicted"/>
<dbReference type="EMBL" id="VTAW01000003">
    <property type="protein sequence ID" value="TYT63219.1"/>
    <property type="molecule type" value="Genomic_DNA"/>
</dbReference>
<feature type="compositionally biased region" description="Basic and acidic residues" evidence="1">
    <location>
        <begin position="90"/>
        <end position="99"/>
    </location>
</feature>
<reference evidence="2 3" key="1">
    <citation type="submission" date="2019-08" db="EMBL/GenBank/DDBJ databases">
        <title>Archaea genome.</title>
        <authorList>
            <person name="Kajale S."/>
            <person name="Shouche Y."/>
            <person name="Deshpande N."/>
            <person name="Sharma A."/>
        </authorList>
    </citation>
    <scope>NUCLEOTIDE SEQUENCE [LARGE SCALE GENOMIC DNA]</scope>
    <source>
        <strain evidence="2 3">ESP3B_9</strain>
    </source>
</reference>
<organism evidence="2 3">
    <name type="scientific">Natrialba swarupiae</name>
    <dbReference type="NCBI Taxonomy" id="2448032"/>
    <lineage>
        <taxon>Archaea</taxon>
        <taxon>Methanobacteriati</taxon>
        <taxon>Methanobacteriota</taxon>
        <taxon>Stenosarchaea group</taxon>
        <taxon>Halobacteria</taxon>
        <taxon>Halobacteriales</taxon>
        <taxon>Natrialbaceae</taxon>
        <taxon>Natrialba</taxon>
    </lineage>
</organism>
<gene>
    <name evidence="2" type="ORF">FYC77_03865</name>
</gene>
<sequence length="123" mass="13585">MVELETETDRRDGVTLVRGLVTNTRTTRQLIRLSSRLDGPTWPPRRDGARPAEWTDGCWEGVVEPGRRRGFGFATPTEPTAEPVKLVTARRPDDGERQVPEAVLAGLEDHAPSRRTVGTPTDG</sequence>
<evidence type="ECO:0000313" key="2">
    <source>
        <dbReference type="EMBL" id="TYT63219.1"/>
    </source>
</evidence>
<evidence type="ECO:0000313" key="3">
    <source>
        <dbReference type="Proteomes" id="UP000324104"/>
    </source>
</evidence>
<dbReference type="Pfam" id="PF25256">
    <property type="entry name" value="DUF7857"/>
    <property type="match status" value="1"/>
</dbReference>
<comment type="caution">
    <text evidence="2">The sequence shown here is derived from an EMBL/GenBank/DDBJ whole genome shotgun (WGS) entry which is preliminary data.</text>
</comment>
<evidence type="ECO:0000256" key="1">
    <source>
        <dbReference type="SAM" id="MobiDB-lite"/>
    </source>
</evidence>
<feature type="region of interest" description="Disordered" evidence="1">
    <location>
        <begin position="65"/>
        <end position="99"/>
    </location>
</feature>
<dbReference type="RefSeq" id="WP_149080195.1">
    <property type="nucleotide sequence ID" value="NZ_VTAW01000003.1"/>
</dbReference>
<name>A0A5D5AN02_9EURY</name>
<dbReference type="Proteomes" id="UP000324104">
    <property type="component" value="Unassembled WGS sequence"/>
</dbReference>
<keyword evidence="3" id="KW-1185">Reference proteome</keyword>
<accession>A0A5D5AN02</accession>
<dbReference type="AlphaFoldDB" id="A0A5D5AN02"/>
<dbReference type="InterPro" id="IPR057179">
    <property type="entry name" value="DUF7857"/>
</dbReference>
<protein>
    <submittedName>
        <fullName evidence="2">Uncharacterized protein</fullName>
    </submittedName>
</protein>